<dbReference type="PANTHER" id="PTHR11575">
    <property type="entry name" value="5'-NUCLEOTIDASE-RELATED"/>
    <property type="match status" value="1"/>
</dbReference>
<name>A0A182FA77_ANOAL</name>
<evidence type="ECO:0000313" key="13">
    <source>
        <dbReference type="Proteomes" id="UP000069272"/>
    </source>
</evidence>
<dbReference type="KEGG" id="aali:118468809"/>
<dbReference type="GeneID" id="118468809"/>
<evidence type="ECO:0000256" key="4">
    <source>
        <dbReference type="ARBA" id="ARBA00022729"/>
    </source>
</evidence>
<evidence type="ECO:0000313" key="12">
    <source>
        <dbReference type="EnsemblMetazoa" id="AALB003405-PA"/>
    </source>
</evidence>
<accession>A0A182FA77</accession>
<dbReference type="InterPro" id="IPR036907">
    <property type="entry name" value="5'-Nucleotdase_C_sf"/>
</dbReference>
<evidence type="ECO:0000256" key="3">
    <source>
        <dbReference type="ARBA" id="ARBA00022723"/>
    </source>
</evidence>
<sequence length="579" mass="64727">MLLWTVNAAAVQMVRVWLCTTAFVVVLSSVTIVAALEQGTVITKPGRETSVNRSGSDELYPLTVIHVNDLHARYEETNVVSTRCKPDEGERCIAGYGRIVARVKALQREYADRNPIYLNAGDSFQGTIWYTLLRWNVTSYFLNLLPADAMTLGNHEFDHGVEGLVPFLESINSPMLVANIDDREEPTLQGKYQKSVVLERGGRRIGIIGVIHHATDTLSMTEKVRFLDEVPAINREASALRELGIDIIVVLSHCGLAIDRQIARECPEVDVVVGGHSHSLLHNGDATGWPDAPVESYPMLVEQQPTGRKVLIVQAGSYTKYIGHLVVYFDERGEVVRWEGNTEFLDESYPKDDDIERELKPWRVQVDALAVRPVGSSRVLLSKAECRTAECNFGSFVADAFVDYYTERSESELEWTYAAIGITNDGGLRTSLSAGTLTYEDLVTAIPYENTVDTFDLPGRYLLEALEYSASRHGTADVLQFSGLRVVFNMTQPAFQRVQHLSVRCRECRIPKYEPLNPNALYRVAIAAWIGNGGNGYQMFADHRSNVRIGPLDIDVFERYVSRMSPIIQGTDGRQQFVN</sequence>
<evidence type="ECO:0000256" key="1">
    <source>
        <dbReference type="ARBA" id="ARBA00001968"/>
    </source>
</evidence>
<dbReference type="PRINTS" id="PR01607">
    <property type="entry name" value="APYRASEFAMLY"/>
</dbReference>
<dbReference type="VEuPathDB" id="VectorBase:AALB003405"/>
<dbReference type="RefSeq" id="XP_035795918.1">
    <property type="nucleotide sequence ID" value="XM_035940025.1"/>
</dbReference>
<keyword evidence="5 9" id="KW-0547">Nucleotide-binding</keyword>
<dbReference type="InterPro" id="IPR008334">
    <property type="entry name" value="5'-Nucleotdase_C"/>
</dbReference>
<feature type="domain" description="5'-Nucleotidase C-terminal" evidence="11">
    <location>
        <begin position="374"/>
        <end position="541"/>
    </location>
</feature>
<dbReference type="GO" id="GO:0006196">
    <property type="term" value="P:AMP catabolic process"/>
    <property type="evidence" value="ECO:0007669"/>
    <property type="project" value="TreeGrafter"/>
</dbReference>
<feature type="domain" description="Calcineurin-like phosphoesterase" evidence="10">
    <location>
        <begin position="63"/>
        <end position="279"/>
    </location>
</feature>
<proteinExistence type="inferred from homology"/>
<reference evidence="12" key="2">
    <citation type="submission" date="2022-08" db="UniProtKB">
        <authorList>
            <consortium name="EnsemblMetazoa"/>
        </authorList>
    </citation>
    <scope>IDENTIFICATION</scope>
    <source>
        <strain evidence="12">STECLA/ALBI9_A</strain>
    </source>
</reference>
<keyword evidence="6 9" id="KW-0378">Hydrolase</keyword>
<dbReference type="GO" id="GO:0046872">
    <property type="term" value="F:metal ion binding"/>
    <property type="evidence" value="ECO:0007669"/>
    <property type="project" value="UniProtKB-KW"/>
</dbReference>
<dbReference type="InterPro" id="IPR029052">
    <property type="entry name" value="Metallo-depent_PP-like"/>
</dbReference>
<keyword evidence="13" id="KW-1185">Reference proteome</keyword>
<evidence type="ECO:0000256" key="8">
    <source>
        <dbReference type="ARBA" id="ARBA00074431"/>
    </source>
</evidence>
<protein>
    <recommendedName>
        <fullName evidence="8">Apyrase</fullName>
    </recommendedName>
</protein>
<dbReference type="GO" id="GO:0008253">
    <property type="term" value="F:5'-nucleotidase activity"/>
    <property type="evidence" value="ECO:0007669"/>
    <property type="project" value="TreeGrafter"/>
</dbReference>
<comment type="similarity">
    <text evidence="2 9">Belongs to the 5'-nucleotidase family.</text>
</comment>
<comment type="cofactor">
    <cofactor evidence="1">
        <name>a divalent metal cation</name>
        <dbReference type="ChEBI" id="CHEBI:60240"/>
    </cofactor>
</comment>
<dbReference type="VEuPathDB" id="VectorBase:AALB20_033387"/>
<dbReference type="Gene3D" id="3.60.21.10">
    <property type="match status" value="1"/>
</dbReference>
<evidence type="ECO:0000259" key="11">
    <source>
        <dbReference type="Pfam" id="PF02872"/>
    </source>
</evidence>
<evidence type="ECO:0000256" key="5">
    <source>
        <dbReference type="ARBA" id="ARBA00022741"/>
    </source>
</evidence>
<evidence type="ECO:0000256" key="2">
    <source>
        <dbReference type="ARBA" id="ARBA00006654"/>
    </source>
</evidence>
<dbReference type="GO" id="GO:0005886">
    <property type="term" value="C:plasma membrane"/>
    <property type="evidence" value="ECO:0007669"/>
    <property type="project" value="TreeGrafter"/>
</dbReference>
<dbReference type="PANTHER" id="PTHR11575:SF32">
    <property type="entry name" value="APYRASE-LIKE PROTEIN"/>
    <property type="match status" value="1"/>
</dbReference>
<dbReference type="Gene3D" id="3.90.780.10">
    <property type="entry name" value="5'-Nucleotidase, C-terminal domain"/>
    <property type="match status" value="1"/>
</dbReference>
<dbReference type="Pfam" id="PF00149">
    <property type="entry name" value="Metallophos"/>
    <property type="match status" value="1"/>
</dbReference>
<reference evidence="12 13" key="1">
    <citation type="journal article" date="2017" name="G3 (Bethesda)">
        <title>The Physical Genome Mapping of Anopheles albimanus Corrected Scaffold Misassemblies and Identified Interarm Rearrangements in Genus Anopheles.</title>
        <authorList>
            <person name="Artemov G.N."/>
            <person name="Peery A.N."/>
            <person name="Jiang X."/>
            <person name="Tu Z."/>
            <person name="Stegniy V.N."/>
            <person name="Sharakhova M.V."/>
            <person name="Sharakhov I.V."/>
        </authorList>
    </citation>
    <scope>NUCLEOTIDE SEQUENCE [LARGE SCALE GENOMIC DNA]</scope>
    <source>
        <strain evidence="12 13">ALBI9_A</strain>
    </source>
</reference>
<dbReference type="FunFam" id="3.60.21.10:FF:000020">
    <property type="entry name" value="NT5E isoform 4"/>
    <property type="match status" value="1"/>
</dbReference>
<keyword evidence="3" id="KW-0479">Metal-binding</keyword>
<evidence type="ECO:0000259" key="10">
    <source>
        <dbReference type="Pfam" id="PF00149"/>
    </source>
</evidence>
<dbReference type="CDD" id="cd07409">
    <property type="entry name" value="MPP_CD73_N"/>
    <property type="match status" value="1"/>
</dbReference>
<dbReference type="OrthoDB" id="7722975at2759"/>
<dbReference type="SUPFAM" id="SSF56300">
    <property type="entry name" value="Metallo-dependent phosphatases"/>
    <property type="match status" value="1"/>
</dbReference>
<dbReference type="Proteomes" id="UP000069272">
    <property type="component" value="Chromosome 2R"/>
</dbReference>
<organism evidence="12 13">
    <name type="scientific">Anopheles albimanus</name>
    <name type="common">New world malaria mosquito</name>
    <dbReference type="NCBI Taxonomy" id="7167"/>
    <lineage>
        <taxon>Eukaryota</taxon>
        <taxon>Metazoa</taxon>
        <taxon>Ecdysozoa</taxon>
        <taxon>Arthropoda</taxon>
        <taxon>Hexapoda</taxon>
        <taxon>Insecta</taxon>
        <taxon>Pterygota</taxon>
        <taxon>Neoptera</taxon>
        <taxon>Endopterygota</taxon>
        <taxon>Diptera</taxon>
        <taxon>Nematocera</taxon>
        <taxon>Culicoidea</taxon>
        <taxon>Culicidae</taxon>
        <taxon>Anophelinae</taxon>
        <taxon>Anopheles</taxon>
    </lineage>
</organism>
<dbReference type="EnsemblMetazoa" id="AALB003405-RA">
    <property type="protein sequence ID" value="AALB003405-PA"/>
    <property type="gene ID" value="AALB003405"/>
</dbReference>
<dbReference type="InterPro" id="IPR004843">
    <property type="entry name" value="Calcineurin-like_PHP"/>
</dbReference>
<dbReference type="STRING" id="7167.A0A182FA77"/>
<dbReference type="Pfam" id="PF02872">
    <property type="entry name" value="5_nucleotid_C"/>
    <property type="match status" value="1"/>
</dbReference>
<evidence type="ECO:0000256" key="7">
    <source>
        <dbReference type="ARBA" id="ARBA00023180"/>
    </source>
</evidence>
<keyword evidence="7" id="KW-0325">Glycoprotein</keyword>
<dbReference type="SUPFAM" id="SSF55816">
    <property type="entry name" value="5'-nucleotidase (syn. UDP-sugar hydrolase), C-terminal domain"/>
    <property type="match status" value="1"/>
</dbReference>
<dbReference type="GO" id="GO:0000166">
    <property type="term" value="F:nucleotide binding"/>
    <property type="evidence" value="ECO:0007669"/>
    <property type="project" value="UniProtKB-KW"/>
</dbReference>
<evidence type="ECO:0000256" key="6">
    <source>
        <dbReference type="ARBA" id="ARBA00022801"/>
    </source>
</evidence>
<keyword evidence="4" id="KW-0732">Signal</keyword>
<dbReference type="InterPro" id="IPR006179">
    <property type="entry name" value="5_nucleotidase/apyrase"/>
</dbReference>
<evidence type="ECO:0000256" key="9">
    <source>
        <dbReference type="RuleBase" id="RU362119"/>
    </source>
</evidence>
<dbReference type="AlphaFoldDB" id="A0A182FA77"/>
<dbReference type="FunFam" id="3.90.780.10:FF:000001">
    <property type="entry name" value="NT5E isoform 3"/>
    <property type="match status" value="1"/>
</dbReference>